<name>A0A6N2TEE2_9FIRM</name>
<proteinExistence type="predicted"/>
<gene>
    <name evidence="2" type="ORF">AULFYP135_01321</name>
</gene>
<sequence length="308" mass="33834">MKLYIESSGKVFDLTDAATGITWESTYQSGAARLEVTVLGGGFSPGDMLTFEKDGEKAFSGRVFSIRREGAGTVRLTAYDQLRYLKAQDVIFRKGMTLEDLLAQGCTALGLRLGECASTGFPLPDKTFDNKVWLDVLYDSIQELKRLTGAEYCLYDDFGAIRLALLQDLRQPIILGEGSLITGYSQEESLENAANRIKLVQPGNGALLYEDNASMKNWGVLQHLEKLDGGENQAQADQLGKSLLQEKNRVGKTLSLSCLGDLRVRGGRGVRVVLPDLSLDGWMVVDRVRHTIRHGDHTMEVELVGGAQ</sequence>
<reference evidence="2" key="1">
    <citation type="submission" date="2019-11" db="EMBL/GenBank/DDBJ databases">
        <authorList>
            <person name="Feng L."/>
        </authorList>
    </citation>
    <scope>NUCLEOTIDE SEQUENCE</scope>
    <source>
        <strain evidence="2">AundefinedLFYP135</strain>
    </source>
</reference>
<dbReference type="InterPro" id="IPR056937">
    <property type="entry name" value="YqbQ/XkdQ"/>
</dbReference>
<dbReference type="AlphaFoldDB" id="A0A6N2TEE2"/>
<feature type="domain" description="YqbQ/XkdQ" evidence="1">
    <location>
        <begin position="21"/>
        <end position="303"/>
    </location>
</feature>
<dbReference type="EMBL" id="CACRSL010000003">
    <property type="protein sequence ID" value="VYT02026.1"/>
    <property type="molecule type" value="Genomic_DNA"/>
</dbReference>
<dbReference type="SUPFAM" id="SSF69279">
    <property type="entry name" value="Phage tail proteins"/>
    <property type="match status" value="1"/>
</dbReference>
<organism evidence="2">
    <name type="scientific">uncultured Anaerotruncus sp</name>
    <dbReference type="NCBI Taxonomy" id="905011"/>
    <lineage>
        <taxon>Bacteria</taxon>
        <taxon>Bacillati</taxon>
        <taxon>Bacillota</taxon>
        <taxon>Clostridia</taxon>
        <taxon>Eubacteriales</taxon>
        <taxon>Oscillospiraceae</taxon>
        <taxon>Anaerotruncus</taxon>
        <taxon>environmental samples</taxon>
    </lineage>
</organism>
<protein>
    <recommendedName>
        <fullName evidence="1">YqbQ/XkdQ domain-containing protein</fullName>
    </recommendedName>
</protein>
<evidence type="ECO:0000259" key="1">
    <source>
        <dbReference type="Pfam" id="PF24032"/>
    </source>
</evidence>
<accession>A0A6N2TEE2</accession>
<evidence type="ECO:0000313" key="2">
    <source>
        <dbReference type="EMBL" id="VYT02026.1"/>
    </source>
</evidence>
<dbReference type="Pfam" id="PF24032">
    <property type="entry name" value="YQBQ"/>
    <property type="match status" value="1"/>
</dbReference>